<reference evidence="2" key="1">
    <citation type="submission" date="2018-10" db="EMBL/GenBank/DDBJ databases">
        <title>Iterative Subtractive Binning of Freshwater Chronoseries Metagenomes Recovers Nearly Complete Genomes from over Four Hundred Novel Species.</title>
        <authorList>
            <person name="Rodriguez-R L.M."/>
            <person name="Tsementzi D."/>
            <person name="Luo C."/>
            <person name="Konstantinidis K.T."/>
        </authorList>
    </citation>
    <scope>NUCLEOTIDE SEQUENCE</scope>
    <source>
        <strain evidence="2">WB7_6_001</strain>
    </source>
</reference>
<evidence type="ECO:0000313" key="2">
    <source>
        <dbReference type="EMBL" id="NBN88578.1"/>
    </source>
</evidence>
<keyword evidence="1" id="KW-0812">Transmembrane</keyword>
<protein>
    <submittedName>
        <fullName evidence="2">Uncharacterized protein</fullName>
    </submittedName>
</protein>
<comment type="caution">
    <text evidence="2">The sequence shown here is derived from an EMBL/GenBank/DDBJ whole genome shotgun (WGS) entry which is preliminary data.</text>
</comment>
<keyword evidence="1" id="KW-1133">Transmembrane helix</keyword>
<feature type="transmembrane region" description="Helical" evidence="1">
    <location>
        <begin position="113"/>
        <end position="130"/>
    </location>
</feature>
<accession>A0A964XQT9</accession>
<sequence>MKYLVLLVFLYSCTAEYHLNKAIKKGYKCEETSDTIRISTIDSIPYIVNDTIMWEKIITSKDTIIRYKKVYVPKTKWQIKTELKFQRDTIRIKEKTKQVEAKAEAKSKRRPDLNFLFLGMFIGFALYYLLQRVDSKINL</sequence>
<dbReference type="Proteomes" id="UP000713222">
    <property type="component" value="Unassembled WGS sequence"/>
</dbReference>
<gene>
    <name evidence="2" type="ORF">EBV32_05785</name>
</gene>
<evidence type="ECO:0000256" key="1">
    <source>
        <dbReference type="SAM" id="Phobius"/>
    </source>
</evidence>
<keyword evidence="1" id="KW-0472">Membrane</keyword>
<dbReference type="AlphaFoldDB" id="A0A964XQT9"/>
<proteinExistence type="predicted"/>
<dbReference type="EMBL" id="RGET01000175">
    <property type="protein sequence ID" value="NBN88578.1"/>
    <property type="molecule type" value="Genomic_DNA"/>
</dbReference>
<organism evidence="2 3">
    <name type="scientific">Candidatus Fonsibacter lacus</name>
    <dbReference type="NCBI Taxonomy" id="2576439"/>
    <lineage>
        <taxon>Bacteria</taxon>
        <taxon>Pseudomonadati</taxon>
        <taxon>Pseudomonadota</taxon>
        <taxon>Alphaproteobacteria</taxon>
        <taxon>Candidatus Pelagibacterales</taxon>
        <taxon>Candidatus Pelagibacterales incertae sedis</taxon>
        <taxon>Candidatus Fonsibacter</taxon>
    </lineage>
</organism>
<evidence type="ECO:0000313" key="3">
    <source>
        <dbReference type="Proteomes" id="UP000713222"/>
    </source>
</evidence>
<name>A0A964XQT9_9PROT</name>